<name>A0AAV7RX99_PLEWA</name>
<evidence type="ECO:0000313" key="1">
    <source>
        <dbReference type="EMBL" id="KAJ1156615.1"/>
    </source>
</evidence>
<proteinExistence type="predicted"/>
<evidence type="ECO:0000313" key="2">
    <source>
        <dbReference type="Proteomes" id="UP001066276"/>
    </source>
</evidence>
<sequence length="122" mass="13109">MGTAVCTLQTALCSGKERGDVSDLFLFQSSSLEWRSALIKEKKKGEGAYHEGGGGGGSSSVGWSPARHHSLQLLLHPPQSFAFTSVFGSKLIYVARGQCDEVRAVRQASHKAPAQGILYSWN</sequence>
<comment type="caution">
    <text evidence="1">The sequence shown here is derived from an EMBL/GenBank/DDBJ whole genome shotgun (WGS) entry which is preliminary data.</text>
</comment>
<dbReference type="AlphaFoldDB" id="A0AAV7RX99"/>
<accession>A0AAV7RX99</accession>
<keyword evidence="2" id="KW-1185">Reference proteome</keyword>
<reference evidence="1" key="1">
    <citation type="journal article" date="2022" name="bioRxiv">
        <title>Sequencing and chromosome-scale assembly of the giantPleurodeles waltlgenome.</title>
        <authorList>
            <person name="Brown T."/>
            <person name="Elewa A."/>
            <person name="Iarovenko S."/>
            <person name="Subramanian E."/>
            <person name="Araus A.J."/>
            <person name="Petzold A."/>
            <person name="Susuki M."/>
            <person name="Suzuki K.-i.T."/>
            <person name="Hayashi T."/>
            <person name="Toyoda A."/>
            <person name="Oliveira C."/>
            <person name="Osipova E."/>
            <person name="Leigh N.D."/>
            <person name="Simon A."/>
            <person name="Yun M.H."/>
        </authorList>
    </citation>
    <scope>NUCLEOTIDE SEQUENCE</scope>
    <source>
        <strain evidence="1">20211129_DDA</strain>
        <tissue evidence="1">Liver</tissue>
    </source>
</reference>
<gene>
    <name evidence="1" type="ORF">NDU88_009333</name>
</gene>
<dbReference type="EMBL" id="JANPWB010000009">
    <property type="protein sequence ID" value="KAJ1156615.1"/>
    <property type="molecule type" value="Genomic_DNA"/>
</dbReference>
<organism evidence="1 2">
    <name type="scientific">Pleurodeles waltl</name>
    <name type="common">Iberian ribbed newt</name>
    <dbReference type="NCBI Taxonomy" id="8319"/>
    <lineage>
        <taxon>Eukaryota</taxon>
        <taxon>Metazoa</taxon>
        <taxon>Chordata</taxon>
        <taxon>Craniata</taxon>
        <taxon>Vertebrata</taxon>
        <taxon>Euteleostomi</taxon>
        <taxon>Amphibia</taxon>
        <taxon>Batrachia</taxon>
        <taxon>Caudata</taxon>
        <taxon>Salamandroidea</taxon>
        <taxon>Salamandridae</taxon>
        <taxon>Pleurodelinae</taxon>
        <taxon>Pleurodeles</taxon>
    </lineage>
</organism>
<protein>
    <submittedName>
        <fullName evidence="1">Uncharacterized protein</fullName>
    </submittedName>
</protein>
<dbReference type="Proteomes" id="UP001066276">
    <property type="component" value="Chromosome 5"/>
</dbReference>